<evidence type="ECO:0000256" key="2">
    <source>
        <dbReference type="ARBA" id="ARBA00006301"/>
    </source>
</evidence>
<dbReference type="InterPro" id="IPR007823">
    <property type="entry name" value="RRP8"/>
</dbReference>
<comment type="similarity">
    <text evidence="2 13">Belongs to the methyltransferase superfamily. RRP8 family.</text>
</comment>
<dbReference type="Proteomes" id="UP001212841">
    <property type="component" value="Unassembled WGS sequence"/>
</dbReference>
<feature type="compositionally biased region" description="Polar residues" evidence="14">
    <location>
        <begin position="40"/>
        <end position="51"/>
    </location>
</feature>
<evidence type="ECO:0000256" key="13">
    <source>
        <dbReference type="RuleBase" id="RU365074"/>
    </source>
</evidence>
<keyword evidence="7 13" id="KW-0808">Transferase</keyword>
<keyword evidence="5 13" id="KW-0698">rRNA processing</keyword>
<reference evidence="15" key="1">
    <citation type="submission" date="2020-05" db="EMBL/GenBank/DDBJ databases">
        <title>Phylogenomic resolution of chytrid fungi.</title>
        <authorList>
            <person name="Stajich J.E."/>
            <person name="Amses K."/>
            <person name="Simmons R."/>
            <person name="Seto K."/>
            <person name="Myers J."/>
            <person name="Bonds A."/>
            <person name="Quandt C.A."/>
            <person name="Barry K."/>
            <person name="Liu P."/>
            <person name="Grigoriev I."/>
            <person name="Longcore J.E."/>
            <person name="James T.Y."/>
        </authorList>
    </citation>
    <scope>NUCLEOTIDE SEQUENCE</scope>
    <source>
        <strain evidence="15">JEL0318</strain>
    </source>
</reference>
<feature type="region of interest" description="Disordered" evidence="14">
    <location>
        <begin position="1"/>
        <end position="124"/>
    </location>
</feature>
<dbReference type="AlphaFoldDB" id="A0AAD5X3W0"/>
<protein>
    <recommendedName>
        <fullName evidence="3 13">Ribosomal RNA-processing protein 8</fullName>
        <ecNumber evidence="13">2.1.1.-</ecNumber>
    </recommendedName>
</protein>
<dbReference type="GO" id="GO:0042273">
    <property type="term" value="P:ribosomal large subunit biogenesis"/>
    <property type="evidence" value="ECO:0007669"/>
    <property type="project" value="TreeGrafter"/>
</dbReference>
<dbReference type="FunFam" id="3.40.50.150:FF:000068">
    <property type="entry name" value="Ribosomal RNA-processing protein 8"/>
    <property type="match status" value="1"/>
</dbReference>
<feature type="compositionally biased region" description="Low complexity" evidence="14">
    <location>
        <begin position="94"/>
        <end position="106"/>
    </location>
</feature>
<evidence type="ECO:0000256" key="8">
    <source>
        <dbReference type="ARBA" id="ARBA00022691"/>
    </source>
</evidence>
<comment type="subcellular location">
    <subcellularLocation>
        <location evidence="1 13">Nucleus</location>
        <location evidence="1 13">Nucleolus</location>
    </subcellularLocation>
</comment>
<sequence>MKRKRDTQQLSESKSHPSGGLDVGFNSGPSPKKSKHGDTVNGSATTTTEAAQPNRAKNDMKQRLQKILQKQKPKTPVQPKLPKLADTTPPPKPKISTKAASSSAPPTKKEKSAPPSSLTSLQQQMQRKLAGAKFRWINELLYTKQSNEAVKLFSEKPEMFQIYHDGFRSQVESWPANPIDIFIDYLRRKPSSTVVADMGCGEGKIAQTLHKHLQIHSFDLASPNEHVIACDIAKVPLADSSVDVTIFCLSLMGTNFMDFVNEAYRILKPGGELKIAEVISRFPDVDRFVIELQSVGFKFVKKDDTNKMFILFDFVKASSGANSSKNSAKTKSKTNKKKGVESPAAKDSESKTGEALLKPCIYKRR</sequence>
<organism evidence="15 16">
    <name type="scientific">Rhizophlyctis rosea</name>
    <dbReference type="NCBI Taxonomy" id="64517"/>
    <lineage>
        <taxon>Eukaryota</taxon>
        <taxon>Fungi</taxon>
        <taxon>Fungi incertae sedis</taxon>
        <taxon>Chytridiomycota</taxon>
        <taxon>Chytridiomycota incertae sedis</taxon>
        <taxon>Chytridiomycetes</taxon>
        <taxon>Rhizophlyctidales</taxon>
        <taxon>Rhizophlyctidaceae</taxon>
        <taxon>Rhizophlyctis</taxon>
    </lineage>
</organism>
<keyword evidence="9" id="KW-0156">Chromatin regulator</keyword>
<feature type="compositionally biased region" description="Basic residues" evidence="14">
    <location>
        <begin position="328"/>
        <end position="337"/>
    </location>
</feature>
<evidence type="ECO:0000313" key="15">
    <source>
        <dbReference type="EMBL" id="KAJ3048600.1"/>
    </source>
</evidence>
<evidence type="ECO:0000256" key="14">
    <source>
        <dbReference type="SAM" id="MobiDB-lite"/>
    </source>
</evidence>
<evidence type="ECO:0000256" key="7">
    <source>
        <dbReference type="ARBA" id="ARBA00022679"/>
    </source>
</evidence>
<dbReference type="GO" id="GO:0006325">
    <property type="term" value="P:chromatin organization"/>
    <property type="evidence" value="ECO:0007669"/>
    <property type="project" value="UniProtKB-KW"/>
</dbReference>
<accession>A0AAD5X3W0</accession>
<dbReference type="Pfam" id="PF05148">
    <property type="entry name" value="Methyltransf_8"/>
    <property type="match status" value="1"/>
</dbReference>
<keyword evidence="10" id="KW-0805">Transcription regulation</keyword>
<dbReference type="InterPro" id="IPR042036">
    <property type="entry name" value="RRP8_N"/>
</dbReference>
<evidence type="ECO:0000256" key="4">
    <source>
        <dbReference type="ARBA" id="ARBA00022491"/>
    </source>
</evidence>
<comment type="function">
    <text evidence="13">S-adenosyl-L-methionine-dependent methyltransferase that specifically methylates the N(1) position of adenine in helix 25.1 in 25S rRNA. Required both for ribosomal 40S and 60S subunits biogenesis. Required for efficient pre-rRNA cleavage at site A2.</text>
</comment>
<comment type="caution">
    <text evidence="15">The sequence shown here is derived from an EMBL/GenBank/DDBJ whole genome shotgun (WGS) entry which is preliminary data.</text>
</comment>
<evidence type="ECO:0000256" key="11">
    <source>
        <dbReference type="ARBA" id="ARBA00023163"/>
    </source>
</evidence>
<dbReference type="PANTHER" id="PTHR12787">
    <property type="entry name" value="RIBOSOMAL RNA-PROCESSING PROTEIN 8"/>
    <property type="match status" value="1"/>
</dbReference>
<feature type="compositionally biased region" description="Low complexity" evidence="14">
    <location>
        <begin position="65"/>
        <end position="84"/>
    </location>
</feature>
<evidence type="ECO:0000256" key="10">
    <source>
        <dbReference type="ARBA" id="ARBA00023015"/>
    </source>
</evidence>
<keyword evidence="8 13" id="KW-0949">S-adenosyl-L-methionine</keyword>
<keyword evidence="16" id="KW-1185">Reference proteome</keyword>
<dbReference type="Gene3D" id="1.10.10.2150">
    <property type="entry name" value="Ribosomal RNA-processing protein 8, N-terminal domain"/>
    <property type="match status" value="1"/>
</dbReference>
<dbReference type="CDD" id="cd02440">
    <property type="entry name" value="AdoMet_MTases"/>
    <property type="match status" value="1"/>
</dbReference>
<proteinExistence type="inferred from homology"/>
<keyword evidence="12 13" id="KW-0539">Nucleus</keyword>
<feature type="compositionally biased region" description="Basic and acidic residues" evidence="14">
    <location>
        <begin position="338"/>
        <end position="352"/>
    </location>
</feature>
<evidence type="ECO:0000313" key="16">
    <source>
        <dbReference type="Proteomes" id="UP001212841"/>
    </source>
</evidence>
<evidence type="ECO:0000256" key="1">
    <source>
        <dbReference type="ARBA" id="ARBA00004604"/>
    </source>
</evidence>
<evidence type="ECO:0000256" key="3">
    <source>
        <dbReference type="ARBA" id="ARBA00020203"/>
    </source>
</evidence>
<gene>
    <name evidence="15" type="primary">RRP8</name>
    <name evidence="15" type="ORF">HK097_010391</name>
</gene>
<dbReference type="GO" id="GO:0016433">
    <property type="term" value="F:rRNA (adenine) methyltransferase activity"/>
    <property type="evidence" value="ECO:0007669"/>
    <property type="project" value="TreeGrafter"/>
</dbReference>
<keyword evidence="11" id="KW-0804">Transcription</keyword>
<evidence type="ECO:0000256" key="5">
    <source>
        <dbReference type="ARBA" id="ARBA00022552"/>
    </source>
</evidence>
<evidence type="ECO:0000256" key="9">
    <source>
        <dbReference type="ARBA" id="ARBA00022853"/>
    </source>
</evidence>
<dbReference type="Gene3D" id="3.40.50.150">
    <property type="entry name" value="Vaccinia Virus protein VP39"/>
    <property type="match status" value="1"/>
</dbReference>
<dbReference type="GO" id="GO:0005730">
    <property type="term" value="C:nucleolus"/>
    <property type="evidence" value="ECO:0007669"/>
    <property type="project" value="UniProtKB-SubCell"/>
</dbReference>
<dbReference type="SUPFAM" id="SSF53335">
    <property type="entry name" value="S-adenosyl-L-methionine-dependent methyltransferases"/>
    <property type="match status" value="1"/>
</dbReference>
<evidence type="ECO:0000256" key="6">
    <source>
        <dbReference type="ARBA" id="ARBA00022603"/>
    </source>
</evidence>
<dbReference type="PANTHER" id="PTHR12787:SF0">
    <property type="entry name" value="RIBOSOMAL RNA-PROCESSING PROTEIN 8"/>
    <property type="match status" value="1"/>
</dbReference>
<keyword evidence="6 13" id="KW-0489">Methyltransferase</keyword>
<name>A0AAD5X3W0_9FUNG</name>
<dbReference type="EMBL" id="JADGJD010000766">
    <property type="protein sequence ID" value="KAJ3048600.1"/>
    <property type="molecule type" value="Genomic_DNA"/>
</dbReference>
<dbReference type="EC" id="2.1.1.-" evidence="13"/>
<evidence type="ECO:0000256" key="12">
    <source>
        <dbReference type="ARBA" id="ARBA00023242"/>
    </source>
</evidence>
<dbReference type="FunFam" id="1.10.10.2150:FF:000001">
    <property type="entry name" value="Ribosomal RNA-processing protein 8"/>
    <property type="match status" value="1"/>
</dbReference>
<dbReference type="InterPro" id="IPR029063">
    <property type="entry name" value="SAM-dependent_MTases_sf"/>
</dbReference>
<keyword evidence="4" id="KW-0678">Repressor</keyword>
<feature type="region of interest" description="Disordered" evidence="14">
    <location>
        <begin position="320"/>
        <end position="352"/>
    </location>
</feature>